<gene>
    <name evidence="2" type="ORF">HICCMSTLAB_LOCUS62</name>
</gene>
<name>A0A8J2E9N3_COTCN</name>
<evidence type="ECO:0000256" key="1">
    <source>
        <dbReference type="SAM" id="Phobius"/>
    </source>
</evidence>
<dbReference type="AlphaFoldDB" id="A0A8J2E9N3"/>
<proteinExistence type="predicted"/>
<keyword evidence="1" id="KW-0472">Membrane</keyword>
<accession>A0A8J2E9N3</accession>
<keyword evidence="1" id="KW-0812">Transmembrane</keyword>
<keyword evidence="3" id="KW-1185">Reference proteome</keyword>
<evidence type="ECO:0000313" key="2">
    <source>
        <dbReference type="EMBL" id="CAG5071460.1"/>
    </source>
</evidence>
<organism evidence="2 3">
    <name type="scientific">Cotesia congregata</name>
    <name type="common">Parasitoid wasp</name>
    <name type="synonym">Apanteles congregatus</name>
    <dbReference type="NCBI Taxonomy" id="51543"/>
    <lineage>
        <taxon>Eukaryota</taxon>
        <taxon>Metazoa</taxon>
        <taxon>Ecdysozoa</taxon>
        <taxon>Arthropoda</taxon>
        <taxon>Hexapoda</taxon>
        <taxon>Insecta</taxon>
        <taxon>Pterygota</taxon>
        <taxon>Neoptera</taxon>
        <taxon>Endopterygota</taxon>
        <taxon>Hymenoptera</taxon>
        <taxon>Apocrita</taxon>
        <taxon>Ichneumonoidea</taxon>
        <taxon>Braconidae</taxon>
        <taxon>Microgastrinae</taxon>
        <taxon>Cotesia</taxon>
    </lineage>
</organism>
<keyword evidence="1" id="KW-1133">Transmembrane helix</keyword>
<reference evidence="2" key="1">
    <citation type="submission" date="2021-04" db="EMBL/GenBank/DDBJ databases">
        <authorList>
            <person name="Chebbi M.A.C M."/>
        </authorList>
    </citation>
    <scope>NUCLEOTIDE SEQUENCE</scope>
</reference>
<feature type="transmembrane region" description="Helical" evidence="1">
    <location>
        <begin position="40"/>
        <end position="63"/>
    </location>
</feature>
<sequence>MVNSPMSRCTEVTTLDAPDSIIGDTPSERTGIATILIRRLGLIVGSCMGFVVFIVLVSILGYMKMKKQRAAMKREQPLAPNPPEYMSYRHFSLQSGDRLDNNNPCPSFIFSIGNTTLNT</sequence>
<comment type="caution">
    <text evidence="2">The sequence shown here is derived from an EMBL/GenBank/DDBJ whole genome shotgun (WGS) entry which is preliminary data.</text>
</comment>
<dbReference type="OrthoDB" id="10027416at2759"/>
<dbReference type="EMBL" id="CAJNRD030000495">
    <property type="protein sequence ID" value="CAG5071460.1"/>
    <property type="molecule type" value="Genomic_DNA"/>
</dbReference>
<dbReference type="Proteomes" id="UP000786811">
    <property type="component" value="Unassembled WGS sequence"/>
</dbReference>
<protein>
    <submittedName>
        <fullName evidence="2">Uncharacterized protein</fullName>
    </submittedName>
</protein>
<evidence type="ECO:0000313" key="3">
    <source>
        <dbReference type="Proteomes" id="UP000786811"/>
    </source>
</evidence>